<dbReference type="EMBL" id="RCYR01000028">
    <property type="protein sequence ID" value="RYS78224.1"/>
    <property type="molecule type" value="Genomic_DNA"/>
</dbReference>
<dbReference type="Proteomes" id="UP000292665">
    <property type="component" value="Unassembled WGS sequence"/>
</dbReference>
<proteinExistence type="predicted"/>
<evidence type="ECO:0000313" key="4">
    <source>
        <dbReference type="Proteomes" id="UP000292665"/>
    </source>
</evidence>
<evidence type="ECO:0000256" key="1">
    <source>
        <dbReference type="SAM" id="MobiDB-lite"/>
    </source>
</evidence>
<feature type="compositionally biased region" description="Acidic residues" evidence="1">
    <location>
        <begin position="51"/>
        <end position="69"/>
    </location>
</feature>
<feature type="compositionally biased region" description="Basic and acidic residues" evidence="1">
    <location>
        <begin position="75"/>
        <end position="86"/>
    </location>
</feature>
<feature type="transmembrane region" description="Helical" evidence="2">
    <location>
        <begin position="23"/>
        <end position="44"/>
    </location>
</feature>
<organism evidence="3 4">
    <name type="scientific">[Ruminococcus] torques</name>
    <dbReference type="NCBI Taxonomy" id="33039"/>
    <lineage>
        <taxon>Bacteria</taxon>
        <taxon>Bacillati</taxon>
        <taxon>Bacillota</taxon>
        <taxon>Clostridia</taxon>
        <taxon>Lachnospirales</taxon>
        <taxon>Lachnospiraceae</taxon>
        <taxon>Mediterraneibacter</taxon>
    </lineage>
</organism>
<gene>
    <name evidence="3" type="ORF">EAI93_11580</name>
</gene>
<evidence type="ECO:0000256" key="2">
    <source>
        <dbReference type="SAM" id="Phobius"/>
    </source>
</evidence>
<name>A0A414U6F1_9FIRM</name>
<evidence type="ECO:0000313" key="3">
    <source>
        <dbReference type="EMBL" id="RYS78224.1"/>
    </source>
</evidence>
<accession>A0A414U6F1</accession>
<feature type="compositionally biased region" description="Acidic residues" evidence="1">
    <location>
        <begin position="87"/>
        <end position="99"/>
    </location>
</feature>
<protein>
    <submittedName>
        <fullName evidence="3">Uncharacterized protein</fullName>
    </submittedName>
</protein>
<feature type="region of interest" description="Disordered" evidence="1">
    <location>
        <begin position="50"/>
        <end position="69"/>
    </location>
</feature>
<sequence length="99" mass="11189">MFLHYTDGAHLLTERRVNKLKKLVKWFSIFAVIGTAIGLAVAYFCKNSSDIPEENDPAETEDDDFDLDADLQPASDREYVSLKKTDDDTDGESESLEEK</sequence>
<keyword evidence="2" id="KW-0472">Membrane</keyword>
<keyword evidence="2" id="KW-0812">Transmembrane</keyword>
<comment type="caution">
    <text evidence="3">The sequence shown here is derived from an EMBL/GenBank/DDBJ whole genome shotgun (WGS) entry which is preliminary data.</text>
</comment>
<reference evidence="3 4" key="1">
    <citation type="journal article" date="2019" name="Science, e1252229">
        <title>Invertible promoters mediate bacterial phase variation, antibiotic resistance, and host adaptation in the gut.</title>
        <authorList>
            <person name="Jiang X."/>
            <person name="Hall A.B."/>
            <person name="Arthur T.D."/>
            <person name="Plichta D.R."/>
            <person name="Covington C.T."/>
            <person name="Poyet M."/>
            <person name="Crothers J."/>
            <person name="Moses P.L."/>
            <person name="Tolonen A.C."/>
            <person name="Vlamakis H."/>
            <person name="Alm E.J."/>
            <person name="Xavier R.J."/>
        </authorList>
    </citation>
    <scope>NUCLEOTIDE SEQUENCE [LARGE SCALE GENOMIC DNA]</scope>
    <source>
        <strain evidence="4">aa_0143</strain>
    </source>
</reference>
<dbReference type="AlphaFoldDB" id="A0A414U6F1"/>
<feature type="region of interest" description="Disordered" evidence="1">
    <location>
        <begin position="75"/>
        <end position="99"/>
    </location>
</feature>
<keyword evidence="2" id="KW-1133">Transmembrane helix</keyword>